<dbReference type="SUPFAM" id="SSF75420">
    <property type="entry name" value="YhbC-like, N-terminal domain"/>
    <property type="match status" value="1"/>
</dbReference>
<organism evidence="6 7">
    <name type="scientific">Mycolicibacterium tokaiense</name>
    <dbReference type="NCBI Taxonomy" id="39695"/>
    <lineage>
        <taxon>Bacteria</taxon>
        <taxon>Bacillati</taxon>
        <taxon>Actinomycetota</taxon>
        <taxon>Actinomycetes</taxon>
        <taxon>Mycobacteriales</taxon>
        <taxon>Mycobacteriaceae</taxon>
        <taxon>Mycolicibacterium</taxon>
    </lineage>
</organism>
<dbReference type="InterPro" id="IPR028998">
    <property type="entry name" value="RimP_C"/>
</dbReference>
<comment type="function">
    <text evidence="3">Required for maturation of 30S ribosomal subunits.</text>
</comment>
<keyword evidence="7" id="KW-1185">Reference proteome</keyword>
<evidence type="ECO:0000256" key="3">
    <source>
        <dbReference type="HAMAP-Rule" id="MF_01077"/>
    </source>
</evidence>
<dbReference type="PANTHER" id="PTHR33867:SF1">
    <property type="entry name" value="RIBOSOME MATURATION FACTOR RIMP"/>
    <property type="match status" value="1"/>
</dbReference>
<evidence type="ECO:0000256" key="2">
    <source>
        <dbReference type="ARBA" id="ARBA00022517"/>
    </source>
</evidence>
<dbReference type="Gene3D" id="3.30.300.70">
    <property type="entry name" value="RimP-like superfamily, N-terminal"/>
    <property type="match status" value="1"/>
</dbReference>
<dbReference type="CDD" id="cd01734">
    <property type="entry name" value="YlxS_C"/>
    <property type="match status" value="1"/>
</dbReference>
<dbReference type="PANTHER" id="PTHR33867">
    <property type="entry name" value="RIBOSOME MATURATION FACTOR RIMP"/>
    <property type="match status" value="1"/>
</dbReference>
<evidence type="ECO:0000259" key="5">
    <source>
        <dbReference type="Pfam" id="PF17384"/>
    </source>
</evidence>
<dbReference type="OrthoDB" id="9805006at2"/>
<evidence type="ECO:0000256" key="1">
    <source>
        <dbReference type="ARBA" id="ARBA00022490"/>
    </source>
</evidence>
<dbReference type="InterPro" id="IPR003728">
    <property type="entry name" value="Ribosome_maturation_RimP"/>
</dbReference>
<dbReference type="GO" id="GO:0006412">
    <property type="term" value="P:translation"/>
    <property type="evidence" value="ECO:0007669"/>
    <property type="project" value="TreeGrafter"/>
</dbReference>
<name>A0A378TBE3_9MYCO</name>
<gene>
    <name evidence="3 6" type="primary">rimP</name>
    <name evidence="6" type="ORF">NCTC10821_00671</name>
</gene>
<keyword evidence="2 3" id="KW-0690">Ribosome biogenesis</keyword>
<dbReference type="Pfam" id="PF02576">
    <property type="entry name" value="RimP_N"/>
    <property type="match status" value="1"/>
</dbReference>
<dbReference type="HAMAP" id="MF_01077">
    <property type="entry name" value="RimP"/>
    <property type="match status" value="1"/>
</dbReference>
<dbReference type="AlphaFoldDB" id="A0A378TBE3"/>
<evidence type="ECO:0000259" key="4">
    <source>
        <dbReference type="Pfam" id="PF02576"/>
    </source>
</evidence>
<comment type="subcellular location">
    <subcellularLocation>
        <location evidence="3">Cytoplasm</location>
    </subcellularLocation>
</comment>
<dbReference type="NCBIfam" id="NF000930">
    <property type="entry name" value="PRK00092.2-2"/>
    <property type="match status" value="1"/>
</dbReference>
<proteinExistence type="inferred from homology"/>
<evidence type="ECO:0000313" key="7">
    <source>
        <dbReference type="Proteomes" id="UP000254978"/>
    </source>
</evidence>
<keyword evidence="1 3" id="KW-0963">Cytoplasm</keyword>
<feature type="domain" description="Ribosome maturation factor RimP C-terminal" evidence="5">
    <location>
        <begin position="92"/>
        <end position="161"/>
    </location>
</feature>
<comment type="similarity">
    <text evidence="3">Belongs to the RimP family.</text>
</comment>
<dbReference type="EMBL" id="UGQT01000001">
    <property type="protein sequence ID" value="STZ57173.1"/>
    <property type="molecule type" value="Genomic_DNA"/>
</dbReference>
<dbReference type="RefSeq" id="WP_115277501.1">
    <property type="nucleotide sequence ID" value="NZ_AP022600.1"/>
</dbReference>
<sequence>MTERSRGLPSPPQVIELLGAEFLRAGYEIEDVRVDGASNPARIVVIADGESPLDLDTVADLSRTASQLLDTLADASDPYVLEVSSPGVDRPLSTEKHFRRAHGRRVELQLSDGSQVMGRIAGVQAGTLRLVVAAGSKGAARWSVREVELADVAKAVVQVDFSPPSQQELDLVGQAGTEAGT</sequence>
<protein>
    <recommendedName>
        <fullName evidence="3">Ribosome maturation factor RimP</fullName>
    </recommendedName>
</protein>
<dbReference type="InterPro" id="IPR028989">
    <property type="entry name" value="RimP_N"/>
</dbReference>
<dbReference type="Proteomes" id="UP000254978">
    <property type="component" value="Unassembled WGS sequence"/>
</dbReference>
<dbReference type="GO" id="GO:0005829">
    <property type="term" value="C:cytosol"/>
    <property type="evidence" value="ECO:0007669"/>
    <property type="project" value="TreeGrafter"/>
</dbReference>
<accession>A0A378TBE3</accession>
<feature type="domain" description="Ribosome maturation factor RimP N-terminal" evidence="4">
    <location>
        <begin position="25"/>
        <end position="89"/>
    </location>
</feature>
<reference evidence="6 7" key="1">
    <citation type="submission" date="2018-06" db="EMBL/GenBank/DDBJ databases">
        <authorList>
            <consortium name="Pathogen Informatics"/>
            <person name="Doyle S."/>
        </authorList>
    </citation>
    <scope>NUCLEOTIDE SEQUENCE [LARGE SCALE GENOMIC DNA]</scope>
    <source>
        <strain evidence="6 7">NCTC10821</strain>
    </source>
</reference>
<dbReference type="Pfam" id="PF17384">
    <property type="entry name" value="DUF150_C"/>
    <property type="match status" value="1"/>
</dbReference>
<dbReference type="GO" id="GO:0000028">
    <property type="term" value="P:ribosomal small subunit assembly"/>
    <property type="evidence" value="ECO:0007669"/>
    <property type="project" value="TreeGrafter"/>
</dbReference>
<dbReference type="InterPro" id="IPR035956">
    <property type="entry name" value="RimP_N_sf"/>
</dbReference>
<evidence type="ECO:0000313" key="6">
    <source>
        <dbReference type="EMBL" id="STZ57173.1"/>
    </source>
</evidence>